<proteinExistence type="predicted"/>
<protein>
    <recommendedName>
        <fullName evidence="4">Branched-chain amino acid ABC transporter</fullName>
    </recommendedName>
</protein>
<organism evidence="2 3">
    <name type="scientific">Dictyobacter halimunensis</name>
    <dbReference type="NCBI Taxonomy" id="3026934"/>
    <lineage>
        <taxon>Bacteria</taxon>
        <taxon>Bacillati</taxon>
        <taxon>Chloroflexota</taxon>
        <taxon>Ktedonobacteria</taxon>
        <taxon>Ktedonobacterales</taxon>
        <taxon>Dictyobacteraceae</taxon>
        <taxon>Dictyobacter</taxon>
    </lineage>
</organism>
<feature type="transmembrane region" description="Helical" evidence="1">
    <location>
        <begin position="82"/>
        <end position="100"/>
    </location>
</feature>
<keyword evidence="1" id="KW-1133">Transmembrane helix</keyword>
<reference evidence="2 3" key="1">
    <citation type="submission" date="2023-02" db="EMBL/GenBank/DDBJ databases">
        <title>Dictyobacter halimunensis sp. nov., a new member of the class Ktedonobacteria from forest soil in a geothermal area.</title>
        <authorList>
            <person name="Rachmania M.K."/>
            <person name="Ningsih F."/>
            <person name="Sakai Y."/>
            <person name="Yabe S."/>
            <person name="Yokota A."/>
            <person name="Sjamsuridzal W."/>
        </authorList>
    </citation>
    <scope>NUCLEOTIDE SEQUENCE [LARGE SCALE GENOMIC DNA]</scope>
    <source>
        <strain evidence="2 3">S3.2.2.5</strain>
    </source>
</reference>
<comment type="caution">
    <text evidence="2">The sequence shown here is derived from an EMBL/GenBank/DDBJ whole genome shotgun (WGS) entry which is preliminary data.</text>
</comment>
<keyword evidence="1" id="KW-0812">Transmembrane</keyword>
<evidence type="ECO:0000313" key="3">
    <source>
        <dbReference type="Proteomes" id="UP001344906"/>
    </source>
</evidence>
<dbReference type="Proteomes" id="UP001344906">
    <property type="component" value="Unassembled WGS sequence"/>
</dbReference>
<dbReference type="Pfam" id="PF05437">
    <property type="entry name" value="AzlD"/>
    <property type="match status" value="1"/>
</dbReference>
<feature type="transmembrane region" description="Helical" evidence="1">
    <location>
        <begin position="6"/>
        <end position="29"/>
    </location>
</feature>
<feature type="transmembrane region" description="Helical" evidence="1">
    <location>
        <begin position="41"/>
        <end position="62"/>
    </location>
</feature>
<evidence type="ECO:0000256" key="1">
    <source>
        <dbReference type="SAM" id="Phobius"/>
    </source>
</evidence>
<evidence type="ECO:0008006" key="4">
    <source>
        <dbReference type="Google" id="ProtNLM"/>
    </source>
</evidence>
<keyword evidence="3" id="KW-1185">Reference proteome</keyword>
<dbReference type="RefSeq" id="WP_338257786.1">
    <property type="nucleotide sequence ID" value="NZ_BSRI01000002.1"/>
</dbReference>
<accession>A0ABQ6G2A2</accession>
<sequence>MQTNLSALLTILGMAAVTYLTRVAGVWLMSRVELSGWLRSWMNVLPGTILVALIAPAIFNTGVPEIGASLATVLTFVRTRNMLLSLIIGIGAVVGLRLLLAHLA</sequence>
<gene>
    <name evidence="2" type="ORF">KDH_74730</name>
</gene>
<keyword evidence="1" id="KW-0472">Membrane</keyword>
<name>A0ABQ6G2A2_9CHLR</name>
<evidence type="ECO:0000313" key="2">
    <source>
        <dbReference type="EMBL" id="GLV60654.1"/>
    </source>
</evidence>
<dbReference type="EMBL" id="BSRI01000002">
    <property type="protein sequence ID" value="GLV60654.1"/>
    <property type="molecule type" value="Genomic_DNA"/>
</dbReference>
<dbReference type="InterPro" id="IPR008407">
    <property type="entry name" value="Brnchd-chn_aa_trnsp_AzlD"/>
</dbReference>